<evidence type="ECO:0008006" key="3">
    <source>
        <dbReference type="Google" id="ProtNLM"/>
    </source>
</evidence>
<accession>A0ABU5KLV1</accession>
<dbReference type="EMBL" id="JAXQNN010000002">
    <property type="protein sequence ID" value="MDZ5712238.1"/>
    <property type="molecule type" value="Genomic_DNA"/>
</dbReference>
<protein>
    <recommendedName>
        <fullName evidence="3">Tail assembly chaperone</fullName>
    </recommendedName>
</protein>
<keyword evidence="2" id="KW-1185">Reference proteome</keyword>
<name>A0ABU5KLV1_9BACL</name>
<dbReference type="RefSeq" id="WP_322421212.1">
    <property type="nucleotide sequence ID" value="NZ_JAXQNN010000002.1"/>
</dbReference>
<comment type="caution">
    <text evidence="1">The sequence shown here is derived from an EMBL/GenBank/DDBJ whole genome shotgun (WGS) entry which is preliminary data.</text>
</comment>
<proteinExistence type="predicted"/>
<organism evidence="1 2">
    <name type="scientific">Jeotgalibacillus haloalkalitolerans</name>
    <dbReference type="NCBI Taxonomy" id="3104292"/>
    <lineage>
        <taxon>Bacteria</taxon>
        <taxon>Bacillati</taxon>
        <taxon>Bacillota</taxon>
        <taxon>Bacilli</taxon>
        <taxon>Bacillales</taxon>
        <taxon>Caryophanaceae</taxon>
        <taxon>Jeotgalibacillus</taxon>
    </lineage>
</organism>
<evidence type="ECO:0000313" key="2">
    <source>
        <dbReference type="Proteomes" id="UP001292084"/>
    </source>
</evidence>
<gene>
    <name evidence="1" type="ORF">UFB30_08345</name>
</gene>
<reference evidence="1 2" key="1">
    <citation type="submission" date="2023-12" db="EMBL/GenBank/DDBJ databases">
        <title>Jeotgalibacillus haloalkaliphilus sp. nov., a novel salt-tolerant bacteria, isolated from the estuary of the Fenhe River into the Yellow River.</title>
        <authorList>
            <person name="Li Y."/>
        </authorList>
    </citation>
    <scope>NUCLEOTIDE SEQUENCE [LARGE SCALE GENOMIC DNA]</scope>
    <source>
        <strain evidence="1 2">HH7-29</strain>
    </source>
</reference>
<sequence length="160" mass="18462">MSKKIQVIELKEIEFEEREVEGNTEFVEVFKNKKKYPLYLSNAALKKGRDEGLIDGSLISDVIKLDAETKHITDEKEKGMKMLDSLPEHKLHALIYLAFKGANRQESFSLDEFLERYHYSHLETVRMYTSLIKDTMQQNQNAFADGLKKSTQGAKSGEKK</sequence>
<dbReference type="Proteomes" id="UP001292084">
    <property type="component" value="Unassembled WGS sequence"/>
</dbReference>
<evidence type="ECO:0000313" key="1">
    <source>
        <dbReference type="EMBL" id="MDZ5712238.1"/>
    </source>
</evidence>